<dbReference type="InterPro" id="IPR035952">
    <property type="entry name" value="Rhomboid-like_sf"/>
</dbReference>
<gene>
    <name evidence="9" type="ORF">SAPINGB_P002635</name>
</gene>
<evidence type="ECO:0000256" key="1">
    <source>
        <dbReference type="ARBA" id="ARBA00004141"/>
    </source>
</evidence>
<sequence>MASKFVQAKGRYFFLSNSAAVYSPGASLRGTVRAVQRPQMVGYFFNNTVAATVASTNPTAVAPLKQQLGVNPGALIARLMGRRPTNPQMGIMAEINYNSLTQAGPRRQITIMDTIRGALYPSAWKAHQRSYATFRDLGYRGGRSSGSGGSSRGSGVFQYLKVPLLFTIGVCAFNAFVLPYMFQIPGMRELVRHPQWIVYGLIGLNVAVFLAWKTPRSFGRQLYRYGLLHKDAQFNKWQMIGSAFSHQEFWHLGINMFVLYQFGGPLSQWVGSKNFLEMYLDSAVVASLGSIALPVLLNRFTPWIFAAGASNVPSLGASGAIFSIFGTFSYLVPYTRLSLFFVPLPIGAWYVFLLTMGYNGLGIKYNWARTDYAGHFAGCAAGIVFGYIFTEKIRRQRQEQQRRLASFRVF</sequence>
<evidence type="ECO:0000256" key="5">
    <source>
        <dbReference type="ARBA" id="ARBA00022989"/>
    </source>
</evidence>
<comment type="subcellular location">
    <subcellularLocation>
        <location evidence="1">Membrane</location>
        <topology evidence="1">Multi-pass membrane protein</topology>
    </subcellularLocation>
</comment>
<evidence type="ECO:0000256" key="7">
    <source>
        <dbReference type="SAM" id="Phobius"/>
    </source>
</evidence>
<evidence type="ECO:0000256" key="6">
    <source>
        <dbReference type="ARBA" id="ARBA00023136"/>
    </source>
</evidence>
<dbReference type="Gene3D" id="1.20.1540.10">
    <property type="entry name" value="Rhomboid-like"/>
    <property type="match status" value="1"/>
</dbReference>
<organism evidence="9 10">
    <name type="scientific">Magnusiomyces paraingens</name>
    <dbReference type="NCBI Taxonomy" id="2606893"/>
    <lineage>
        <taxon>Eukaryota</taxon>
        <taxon>Fungi</taxon>
        <taxon>Dikarya</taxon>
        <taxon>Ascomycota</taxon>
        <taxon>Saccharomycotina</taxon>
        <taxon>Dipodascomycetes</taxon>
        <taxon>Dipodascales</taxon>
        <taxon>Dipodascaceae</taxon>
        <taxon>Magnusiomyces</taxon>
    </lineage>
</organism>
<dbReference type="Proteomes" id="UP000398389">
    <property type="component" value="Unassembled WGS sequence"/>
</dbReference>
<dbReference type="AlphaFoldDB" id="A0A5E8BF75"/>
<evidence type="ECO:0000256" key="4">
    <source>
        <dbReference type="ARBA" id="ARBA00022801"/>
    </source>
</evidence>
<keyword evidence="6 7" id="KW-0472">Membrane</keyword>
<keyword evidence="5 7" id="KW-1133">Transmembrane helix</keyword>
<feature type="domain" description="Peptidase S54 rhomboid" evidence="8">
    <location>
        <begin position="236"/>
        <end position="390"/>
    </location>
</feature>
<feature type="transmembrane region" description="Helical" evidence="7">
    <location>
        <begin position="372"/>
        <end position="390"/>
    </location>
</feature>
<dbReference type="InterPro" id="IPR022764">
    <property type="entry name" value="Peptidase_S54_rhomboid_dom"/>
</dbReference>
<evidence type="ECO:0000259" key="8">
    <source>
        <dbReference type="Pfam" id="PF01694"/>
    </source>
</evidence>
<evidence type="ECO:0000256" key="3">
    <source>
        <dbReference type="ARBA" id="ARBA00022692"/>
    </source>
</evidence>
<evidence type="ECO:0000313" key="10">
    <source>
        <dbReference type="Proteomes" id="UP000398389"/>
    </source>
</evidence>
<dbReference type="GO" id="GO:0006465">
    <property type="term" value="P:signal peptide processing"/>
    <property type="evidence" value="ECO:0007669"/>
    <property type="project" value="TreeGrafter"/>
</dbReference>
<dbReference type="PANTHER" id="PTHR43731:SF14">
    <property type="entry name" value="PRESENILIN-ASSOCIATED RHOMBOID-LIKE PROTEIN, MITOCHONDRIAL"/>
    <property type="match status" value="1"/>
</dbReference>
<feature type="transmembrane region" description="Helical" evidence="7">
    <location>
        <begin position="194"/>
        <end position="212"/>
    </location>
</feature>
<evidence type="ECO:0000256" key="2">
    <source>
        <dbReference type="ARBA" id="ARBA00009045"/>
    </source>
</evidence>
<feature type="transmembrane region" description="Helical" evidence="7">
    <location>
        <begin position="337"/>
        <end position="360"/>
    </location>
</feature>
<dbReference type="GeneID" id="43581453"/>
<evidence type="ECO:0000313" key="9">
    <source>
        <dbReference type="EMBL" id="VVT50169.1"/>
    </source>
</evidence>
<keyword evidence="10" id="KW-1185">Reference proteome</keyword>
<dbReference type="OrthoDB" id="10260614at2759"/>
<accession>A0A5E8BF75</accession>
<dbReference type="FunFam" id="1.20.1540.10:FF:000012">
    <property type="entry name" value="Rhomboid family protein"/>
    <property type="match status" value="1"/>
</dbReference>
<proteinExistence type="inferred from homology"/>
<dbReference type="Pfam" id="PF01694">
    <property type="entry name" value="Rhomboid"/>
    <property type="match status" value="1"/>
</dbReference>
<name>A0A5E8BF75_9ASCO</name>
<dbReference type="RefSeq" id="XP_031853244.1">
    <property type="nucleotide sequence ID" value="XM_031997353.1"/>
</dbReference>
<reference evidence="9 10" key="1">
    <citation type="submission" date="2019-09" db="EMBL/GenBank/DDBJ databases">
        <authorList>
            <person name="Brejova B."/>
        </authorList>
    </citation>
    <scope>NUCLEOTIDE SEQUENCE [LARGE SCALE GENOMIC DNA]</scope>
</reference>
<dbReference type="SUPFAM" id="SSF144091">
    <property type="entry name" value="Rhomboid-like"/>
    <property type="match status" value="1"/>
</dbReference>
<keyword evidence="4" id="KW-0378">Hydrolase</keyword>
<comment type="similarity">
    <text evidence="2">Belongs to the peptidase S54 family.</text>
</comment>
<protein>
    <recommendedName>
        <fullName evidence="8">Peptidase S54 rhomboid domain-containing protein</fullName>
    </recommendedName>
</protein>
<dbReference type="GO" id="GO:0016020">
    <property type="term" value="C:membrane"/>
    <property type="evidence" value="ECO:0007669"/>
    <property type="project" value="UniProtKB-SubCell"/>
</dbReference>
<feature type="transmembrane region" description="Helical" evidence="7">
    <location>
        <begin position="278"/>
        <end position="297"/>
    </location>
</feature>
<feature type="transmembrane region" description="Helical" evidence="7">
    <location>
        <begin position="162"/>
        <end position="182"/>
    </location>
</feature>
<dbReference type="GO" id="GO:0004252">
    <property type="term" value="F:serine-type endopeptidase activity"/>
    <property type="evidence" value="ECO:0007669"/>
    <property type="project" value="InterPro"/>
</dbReference>
<dbReference type="PANTHER" id="PTHR43731">
    <property type="entry name" value="RHOMBOID PROTEASE"/>
    <property type="match status" value="1"/>
</dbReference>
<keyword evidence="3 7" id="KW-0812">Transmembrane</keyword>
<dbReference type="InterPro" id="IPR050925">
    <property type="entry name" value="Rhomboid_protease_S54"/>
</dbReference>
<dbReference type="EMBL" id="CABVLU010000002">
    <property type="protein sequence ID" value="VVT50169.1"/>
    <property type="molecule type" value="Genomic_DNA"/>
</dbReference>